<feature type="domain" description="Spermatogenesis-associated protein 6 N-terminal" evidence="3">
    <location>
        <begin position="22"/>
        <end position="95"/>
    </location>
</feature>
<organism evidence="4">
    <name type="scientific">Pundamilia nyererei</name>
    <dbReference type="NCBI Taxonomy" id="303518"/>
    <lineage>
        <taxon>Eukaryota</taxon>
        <taxon>Metazoa</taxon>
        <taxon>Chordata</taxon>
        <taxon>Craniata</taxon>
        <taxon>Vertebrata</taxon>
        <taxon>Euteleostomi</taxon>
        <taxon>Actinopterygii</taxon>
        <taxon>Neopterygii</taxon>
        <taxon>Teleostei</taxon>
        <taxon>Neoteleostei</taxon>
        <taxon>Acanthomorphata</taxon>
        <taxon>Ovalentaria</taxon>
        <taxon>Cichlomorphae</taxon>
        <taxon>Cichliformes</taxon>
        <taxon>Cichlidae</taxon>
        <taxon>African cichlids</taxon>
        <taxon>Pseudocrenilabrinae</taxon>
        <taxon>Haplochromini</taxon>
        <taxon>Pundamilia</taxon>
    </lineage>
</organism>
<sequence length="100" mass="11424">MASVKKKFSSSIGYQHCLKCTVYLDIQAVTCPGVLLSKKYDIYLRVCIMGQYRKTACVPPDFPLLFQHKMVFVKVRIKQFIIEIKDVLSSEKMAFSSCSC</sequence>
<dbReference type="GO" id="GO:0032027">
    <property type="term" value="F:myosin light chain binding"/>
    <property type="evidence" value="ECO:0007669"/>
    <property type="project" value="InterPro"/>
</dbReference>
<dbReference type="GeneTree" id="ENSGT00530000063821"/>
<reference evidence="4" key="1">
    <citation type="submission" date="2023-09" db="UniProtKB">
        <authorList>
            <consortium name="Ensembl"/>
        </authorList>
    </citation>
    <scope>IDENTIFICATION</scope>
</reference>
<dbReference type="PANTHER" id="PTHR16435:SF3">
    <property type="entry name" value="SPERMATOGENESIS-ASSOCIATED PROTEIN 6"/>
    <property type="match status" value="1"/>
</dbReference>
<dbReference type="InterPro" id="IPR032732">
    <property type="entry name" value="SPATA6_N"/>
</dbReference>
<protein>
    <recommendedName>
        <fullName evidence="3">Spermatogenesis-associated protein 6 N-terminal domain-containing protein</fullName>
    </recommendedName>
</protein>
<dbReference type="Pfam" id="PF14909">
    <property type="entry name" value="SPATA6"/>
    <property type="match status" value="1"/>
</dbReference>
<dbReference type="PANTHER" id="PTHR16435">
    <property type="entry name" value="SPERMATOGENESIS-ASSOCIATED PROTEIN 6 SPATA6"/>
    <property type="match status" value="1"/>
</dbReference>
<dbReference type="Ensembl" id="ENSPNYT00000029598.1">
    <property type="protein sequence ID" value="ENSPNYP00000028892.1"/>
    <property type="gene ID" value="ENSPNYG00000021761.1"/>
</dbReference>
<evidence type="ECO:0000259" key="3">
    <source>
        <dbReference type="Pfam" id="PF14909"/>
    </source>
</evidence>
<proteinExistence type="inferred from homology"/>
<dbReference type="AlphaFoldDB" id="A0A3B4GZU3"/>
<dbReference type="InterPro" id="IPR042769">
    <property type="entry name" value="SPATA6_fam"/>
</dbReference>
<evidence type="ECO:0000256" key="1">
    <source>
        <dbReference type="ARBA" id="ARBA00006215"/>
    </source>
</evidence>
<dbReference type="GO" id="GO:0120212">
    <property type="term" value="C:sperm head-tail coupling apparatus"/>
    <property type="evidence" value="ECO:0007669"/>
    <property type="project" value="InterPro"/>
</dbReference>
<keyword evidence="2" id="KW-0597">Phosphoprotein</keyword>
<dbReference type="STRING" id="303518.ENSPNYP00000028892"/>
<dbReference type="GO" id="GO:0007283">
    <property type="term" value="P:spermatogenesis"/>
    <property type="evidence" value="ECO:0007669"/>
    <property type="project" value="InterPro"/>
</dbReference>
<evidence type="ECO:0000256" key="2">
    <source>
        <dbReference type="ARBA" id="ARBA00022553"/>
    </source>
</evidence>
<accession>A0A3B4GZU3</accession>
<evidence type="ECO:0000313" key="4">
    <source>
        <dbReference type="Ensembl" id="ENSPNYP00000028892.1"/>
    </source>
</evidence>
<comment type="similarity">
    <text evidence="1">Belongs to the SPATA6 family.</text>
</comment>
<name>A0A3B4GZU3_9CICH</name>